<keyword evidence="2" id="KW-1185">Reference proteome</keyword>
<dbReference type="RefSeq" id="WP_266120136.1">
    <property type="nucleotide sequence ID" value="NZ_JAPKNA010000001.1"/>
</dbReference>
<comment type="caution">
    <text evidence="1">The sequence shown here is derived from an EMBL/GenBank/DDBJ whole genome shotgun (WGS) entry which is preliminary data.</text>
</comment>
<reference evidence="1 2" key="1">
    <citation type="submission" date="2022-11" db="EMBL/GenBank/DDBJ databases">
        <title>Biodiversity and phylogenetic relationships of bacteria.</title>
        <authorList>
            <person name="Machado R.A.R."/>
            <person name="Bhat A."/>
            <person name="Loulou A."/>
            <person name="Kallel S."/>
        </authorList>
    </citation>
    <scope>NUCLEOTIDE SEQUENCE [LARGE SCALE GENOMIC DNA]</scope>
    <source>
        <strain evidence="1 2">DSM 13975</strain>
    </source>
</reference>
<dbReference type="EMBL" id="JAPKNA010000001">
    <property type="protein sequence ID" value="MCX5463180.1"/>
    <property type="molecule type" value="Genomic_DNA"/>
</dbReference>
<evidence type="ECO:0000313" key="1">
    <source>
        <dbReference type="EMBL" id="MCX5463180.1"/>
    </source>
</evidence>
<protein>
    <submittedName>
        <fullName evidence="1">Uncharacterized protein</fullName>
    </submittedName>
</protein>
<proteinExistence type="predicted"/>
<dbReference type="Proteomes" id="UP001209916">
    <property type="component" value="Unassembled WGS sequence"/>
</dbReference>
<name>A0ABT3VLS7_9BURK</name>
<accession>A0ABT3VLS7</accession>
<sequence length="241" mass="25945">MNTRPHPPPPTILHECTVLGAPGFPFLLGDSVNLVFEGGTVSCNSATRTIPFSLIEVADLSVNGPGTVVTGGGFIGGGLDVDGALTGMAIAGVLNALTSKKMTQTFIVLTTNFGELHLHYGLMEPTALRIFLGSIFVRLRFLNTQWHHERVRVIEDQLASGTISDAEAETFKTRLTSPPNWSAPILEAEKAHQEHQRLTDLGPKGTCSNCDQIIPLLSETCPHCRANFGQYASWSVIPLKA</sequence>
<organism evidence="1 2">
    <name type="scientific">Alcaligenes parafaecalis</name>
    <dbReference type="NCBI Taxonomy" id="171260"/>
    <lineage>
        <taxon>Bacteria</taxon>
        <taxon>Pseudomonadati</taxon>
        <taxon>Pseudomonadota</taxon>
        <taxon>Betaproteobacteria</taxon>
        <taxon>Burkholderiales</taxon>
        <taxon>Alcaligenaceae</taxon>
        <taxon>Alcaligenes</taxon>
    </lineage>
</organism>
<evidence type="ECO:0000313" key="2">
    <source>
        <dbReference type="Proteomes" id="UP001209916"/>
    </source>
</evidence>
<gene>
    <name evidence="1" type="ORF">OSH09_03225</name>
</gene>